<dbReference type="SMART" id="SM00384">
    <property type="entry name" value="AT_hook"/>
    <property type="match status" value="2"/>
</dbReference>
<dbReference type="KEGG" id="pfy:PFICI_05931"/>
<organism evidence="2 3">
    <name type="scientific">Pestalotiopsis fici (strain W106-1 / CGMCC3.15140)</name>
    <dbReference type="NCBI Taxonomy" id="1229662"/>
    <lineage>
        <taxon>Eukaryota</taxon>
        <taxon>Fungi</taxon>
        <taxon>Dikarya</taxon>
        <taxon>Ascomycota</taxon>
        <taxon>Pezizomycotina</taxon>
        <taxon>Sordariomycetes</taxon>
        <taxon>Xylariomycetidae</taxon>
        <taxon>Amphisphaeriales</taxon>
        <taxon>Sporocadaceae</taxon>
        <taxon>Pestalotiopsis</taxon>
    </lineage>
</organism>
<feature type="compositionally biased region" description="Basic residues" evidence="1">
    <location>
        <begin position="178"/>
        <end position="189"/>
    </location>
</feature>
<evidence type="ECO:0000313" key="3">
    <source>
        <dbReference type="Proteomes" id="UP000030651"/>
    </source>
</evidence>
<gene>
    <name evidence="2" type="ORF">PFICI_05931</name>
</gene>
<protein>
    <submittedName>
        <fullName evidence="2">Uncharacterized protein</fullName>
    </submittedName>
</protein>
<evidence type="ECO:0000256" key="1">
    <source>
        <dbReference type="SAM" id="MobiDB-lite"/>
    </source>
</evidence>
<reference evidence="3" key="1">
    <citation type="journal article" date="2015" name="BMC Genomics">
        <title>Genomic and transcriptomic analysis of the endophytic fungus Pestalotiopsis fici reveals its lifestyle and high potential for synthesis of natural products.</title>
        <authorList>
            <person name="Wang X."/>
            <person name="Zhang X."/>
            <person name="Liu L."/>
            <person name="Xiang M."/>
            <person name="Wang W."/>
            <person name="Sun X."/>
            <person name="Che Y."/>
            <person name="Guo L."/>
            <person name="Liu G."/>
            <person name="Guo L."/>
            <person name="Wang C."/>
            <person name="Yin W.B."/>
            <person name="Stadler M."/>
            <person name="Zhang X."/>
            <person name="Liu X."/>
        </authorList>
    </citation>
    <scope>NUCLEOTIDE SEQUENCE [LARGE SCALE GENOMIC DNA]</scope>
    <source>
        <strain evidence="3">W106-1 / CGMCC3.15140</strain>
    </source>
</reference>
<name>W3XDC5_PESFW</name>
<feature type="region of interest" description="Disordered" evidence="1">
    <location>
        <begin position="172"/>
        <end position="226"/>
    </location>
</feature>
<dbReference type="InterPro" id="IPR036817">
    <property type="entry name" value="Transthyretin/HIU_hydrolase_sf"/>
</dbReference>
<dbReference type="AlphaFoldDB" id="W3XDC5"/>
<accession>W3XDC5</accession>
<dbReference type="Gene3D" id="2.60.40.180">
    <property type="entry name" value="Transthyretin/hydroxyisourate hydrolase domain"/>
    <property type="match status" value="1"/>
</dbReference>
<evidence type="ECO:0000313" key="2">
    <source>
        <dbReference type="EMBL" id="ETS84055.1"/>
    </source>
</evidence>
<sequence length="226" mass="24777">MDTAGRTPIACHALDKERKPLAGLRVMLECFGENFSIYEAYTSFDGSIDTWYPVTELELNPLIPVAVTSHGLSTCRVSFATADFLGEDGGAWPSVYVDVALKADHQHSVTLLYAAAGYAVEVAAHAIQFSPAPESDELLDQLIVADPPQGLPSPGSLFPPFAEQELSIDPSIIEAQPRRKRGRPRKHPVKVADPDAPKRKRGRPRKIVPMHTMKKESEDLQDGCDF</sequence>
<dbReference type="OrthoDB" id="10557034at2759"/>
<keyword evidence="3" id="KW-1185">Reference proteome</keyword>
<feature type="compositionally biased region" description="Basic residues" evidence="1">
    <location>
        <begin position="198"/>
        <end position="208"/>
    </location>
</feature>
<proteinExistence type="predicted"/>
<dbReference type="HOGENOM" id="CLU_1225146_0_0_1"/>
<dbReference type="SUPFAM" id="SSF49472">
    <property type="entry name" value="Transthyretin (synonym: prealbumin)"/>
    <property type="match status" value="1"/>
</dbReference>
<dbReference type="PRINTS" id="PR00929">
    <property type="entry name" value="ATHOOK"/>
</dbReference>
<dbReference type="InParanoid" id="W3XDC5"/>
<dbReference type="RefSeq" id="XP_007832703.1">
    <property type="nucleotide sequence ID" value="XM_007834512.1"/>
</dbReference>
<dbReference type="EMBL" id="KI912111">
    <property type="protein sequence ID" value="ETS84055.1"/>
    <property type="molecule type" value="Genomic_DNA"/>
</dbReference>
<dbReference type="Proteomes" id="UP000030651">
    <property type="component" value="Unassembled WGS sequence"/>
</dbReference>
<dbReference type="InterPro" id="IPR017956">
    <property type="entry name" value="AT_hook_DNA-bd_motif"/>
</dbReference>
<dbReference type="GO" id="GO:0003677">
    <property type="term" value="F:DNA binding"/>
    <property type="evidence" value="ECO:0007669"/>
    <property type="project" value="InterPro"/>
</dbReference>
<dbReference type="GeneID" id="19270944"/>
<dbReference type="Pfam" id="PF02178">
    <property type="entry name" value="AT_hook"/>
    <property type="match status" value="2"/>
</dbReference>